<sequence>MIFQNRIDAGQKLAKALKEKLPESDLKKAIVLALPRGGVVVGGQLAQILKIPLDVIITRKIGAPGNPEFAIGAVGLKSNSIFNQEVIASYGISRDYLEKEIKKEKLEIMRRYDLYRRGKPPLNLRNKVAIVTDDGIATGATMQAAILEIKLQKPAKIILAVPVAPPESIDTLKAAVDEVVCLETSEPFFAIGNFYQNFQQTEDKEVIEILS</sequence>
<organism evidence="2 3">
    <name type="scientific">Candidatus Nealsonbacteria bacterium CG23_combo_of_CG06-09_8_20_14_all_40_13</name>
    <dbReference type="NCBI Taxonomy" id="1974724"/>
    <lineage>
        <taxon>Bacteria</taxon>
        <taxon>Candidatus Nealsoniibacteriota</taxon>
    </lineage>
</organism>
<evidence type="ECO:0000313" key="3">
    <source>
        <dbReference type="Proteomes" id="UP000231567"/>
    </source>
</evidence>
<comment type="caution">
    <text evidence="2">The sequence shown here is derived from an EMBL/GenBank/DDBJ whole genome shotgun (WGS) entry which is preliminary data.</text>
</comment>
<dbReference type="AlphaFoldDB" id="A0A2G9YR89"/>
<dbReference type="InterPro" id="IPR000836">
    <property type="entry name" value="PRTase_dom"/>
</dbReference>
<keyword evidence="2" id="KW-0808">Transferase</keyword>
<evidence type="ECO:0000259" key="1">
    <source>
        <dbReference type="Pfam" id="PF00156"/>
    </source>
</evidence>
<dbReference type="CDD" id="cd06223">
    <property type="entry name" value="PRTases_typeI"/>
    <property type="match status" value="1"/>
</dbReference>
<reference evidence="2 3" key="1">
    <citation type="submission" date="2017-09" db="EMBL/GenBank/DDBJ databases">
        <title>Depth-based differentiation of microbial function through sediment-hosted aquifers and enrichment of novel symbionts in the deep terrestrial subsurface.</title>
        <authorList>
            <person name="Probst A.J."/>
            <person name="Ladd B."/>
            <person name="Jarett J.K."/>
            <person name="Geller-Mcgrath D.E."/>
            <person name="Sieber C.M."/>
            <person name="Emerson J.B."/>
            <person name="Anantharaman K."/>
            <person name="Thomas B.C."/>
            <person name="Malmstrom R."/>
            <person name="Stieglmeier M."/>
            <person name="Klingl A."/>
            <person name="Woyke T."/>
            <person name="Ryan C.M."/>
            <person name="Banfield J.F."/>
        </authorList>
    </citation>
    <scope>NUCLEOTIDE SEQUENCE [LARGE SCALE GENOMIC DNA]</scope>
    <source>
        <strain evidence="2">CG23_combo_of_CG06-09_8_20_14_all_40_13</strain>
    </source>
</reference>
<gene>
    <name evidence="2" type="ORF">COX39_01625</name>
</gene>
<dbReference type="Gene3D" id="3.30.1310.20">
    <property type="entry name" value="PRTase-like"/>
    <property type="match status" value="1"/>
</dbReference>
<keyword evidence="2" id="KW-0328">Glycosyltransferase</keyword>
<dbReference type="InterPro" id="IPR029057">
    <property type="entry name" value="PRTase-like"/>
</dbReference>
<feature type="domain" description="Phosphoribosyltransferase" evidence="1">
    <location>
        <begin position="11"/>
        <end position="188"/>
    </location>
</feature>
<dbReference type="GO" id="GO:0016757">
    <property type="term" value="F:glycosyltransferase activity"/>
    <property type="evidence" value="ECO:0007669"/>
    <property type="project" value="UniProtKB-KW"/>
</dbReference>
<accession>A0A2G9YR89</accession>
<dbReference type="Proteomes" id="UP000231567">
    <property type="component" value="Unassembled WGS sequence"/>
</dbReference>
<dbReference type="EMBL" id="PCRM01000025">
    <property type="protein sequence ID" value="PIP21682.1"/>
    <property type="molecule type" value="Genomic_DNA"/>
</dbReference>
<protein>
    <submittedName>
        <fullName evidence="2">Phosphoribosyltransferase</fullName>
    </submittedName>
</protein>
<evidence type="ECO:0000313" key="2">
    <source>
        <dbReference type="EMBL" id="PIP21682.1"/>
    </source>
</evidence>
<name>A0A2G9YR89_9BACT</name>
<dbReference type="SUPFAM" id="SSF53271">
    <property type="entry name" value="PRTase-like"/>
    <property type="match status" value="1"/>
</dbReference>
<proteinExistence type="predicted"/>
<dbReference type="Gene3D" id="3.40.50.2020">
    <property type="match status" value="1"/>
</dbReference>
<dbReference type="Pfam" id="PF00156">
    <property type="entry name" value="Pribosyltran"/>
    <property type="match status" value="1"/>
</dbReference>